<protein>
    <submittedName>
        <fullName evidence="1">Uncharacterized protein</fullName>
    </submittedName>
</protein>
<sequence length="100" mass="11050">MVFRFNDEGGFNTEDGLLIAASGVFSKISSESEMDENLLFWASGVLNKDAMAGLDELIWSSASSEEYELSVGMVVTTLRRTVDGDLVLEQYLCTMSHNRT</sequence>
<organism evidence="1 2">
    <name type="scientific">Hibiscus sabdariffa</name>
    <name type="common">roselle</name>
    <dbReference type="NCBI Taxonomy" id="183260"/>
    <lineage>
        <taxon>Eukaryota</taxon>
        <taxon>Viridiplantae</taxon>
        <taxon>Streptophyta</taxon>
        <taxon>Embryophyta</taxon>
        <taxon>Tracheophyta</taxon>
        <taxon>Spermatophyta</taxon>
        <taxon>Magnoliopsida</taxon>
        <taxon>eudicotyledons</taxon>
        <taxon>Gunneridae</taxon>
        <taxon>Pentapetalae</taxon>
        <taxon>rosids</taxon>
        <taxon>malvids</taxon>
        <taxon>Malvales</taxon>
        <taxon>Malvaceae</taxon>
        <taxon>Malvoideae</taxon>
        <taxon>Hibiscus</taxon>
    </lineage>
</organism>
<reference evidence="1 2" key="1">
    <citation type="journal article" date="2024" name="G3 (Bethesda)">
        <title>Genome assembly of Hibiscus sabdariffa L. provides insights into metabolisms of medicinal natural products.</title>
        <authorList>
            <person name="Kim T."/>
        </authorList>
    </citation>
    <scope>NUCLEOTIDE SEQUENCE [LARGE SCALE GENOMIC DNA]</scope>
    <source>
        <strain evidence="1">TK-2024</strain>
        <tissue evidence="1">Old leaves</tissue>
    </source>
</reference>
<gene>
    <name evidence="1" type="ORF">V6N11_034346</name>
</gene>
<dbReference type="Proteomes" id="UP001396334">
    <property type="component" value="Unassembled WGS sequence"/>
</dbReference>
<comment type="caution">
    <text evidence="1">The sequence shown here is derived from an EMBL/GenBank/DDBJ whole genome shotgun (WGS) entry which is preliminary data.</text>
</comment>
<name>A0ABR1ZJ85_9ROSI</name>
<dbReference type="EMBL" id="JBBPBN010001013">
    <property type="protein sequence ID" value="KAK8480574.1"/>
    <property type="molecule type" value="Genomic_DNA"/>
</dbReference>
<evidence type="ECO:0000313" key="1">
    <source>
        <dbReference type="EMBL" id="KAK8480574.1"/>
    </source>
</evidence>
<evidence type="ECO:0000313" key="2">
    <source>
        <dbReference type="Proteomes" id="UP001396334"/>
    </source>
</evidence>
<keyword evidence="2" id="KW-1185">Reference proteome</keyword>
<proteinExistence type="predicted"/>
<accession>A0ABR1ZJ85</accession>